<feature type="region of interest" description="Disordered" evidence="1">
    <location>
        <begin position="1"/>
        <end position="35"/>
    </location>
</feature>
<protein>
    <recommendedName>
        <fullName evidence="6">Nuclear GTPase SLIP-GC</fullName>
    </recommendedName>
</protein>
<accession>A0AAD6GK29</accession>
<evidence type="ECO:0000313" key="5">
    <source>
        <dbReference type="Proteomes" id="UP001220324"/>
    </source>
</evidence>
<dbReference type="Proteomes" id="UP001220324">
    <property type="component" value="Unassembled WGS sequence"/>
</dbReference>
<dbReference type="AlphaFoldDB" id="A0AAD6GK29"/>
<dbReference type="PANTHER" id="PTHR36681">
    <property type="entry name" value="NUCLEAR GTPASE, GERMINAL CENTER-ASSOCIATED, TANDEM DUPLICATE 3"/>
    <property type="match status" value="1"/>
</dbReference>
<evidence type="ECO:0000259" key="3">
    <source>
        <dbReference type="Pfam" id="PF24564"/>
    </source>
</evidence>
<keyword evidence="5" id="KW-1185">Reference proteome</keyword>
<sequence length="1046" mass="117711">MDDPSDYGTADTKHQTPKQDSSNTEKIDRAPLSQVFGTQNTTRSLFSSASFTTFYGLLDHDDSGDDKNHAVLDHKPTHKADVQESTASEQTNHKFDWNKFNDAAKAAAEAIRAKPEPATEKEAEPIFTFGQPKPATENETRPMFKIAQPKPAAGKVAVPMFTFARPKPDTKQEARPMVFHFGQTTDSDTEDEAKSMFTIPTKQQGLPIFSGPAKQQGPFTIPTGQQGLFTIPTKQQDLPKAKVTNDSRPMGTVSLKPNSILFIQIGCMQFLQGIVSNERQAFNFQEPAMVSAFSDIPVEEYPKSRFFSLNFQSSLFLGLQLAKDSATLMEELLAHQESNAYAMDSSQINCQLTQMKKAGELNNFFNTETIAFWGSSLAGKSSVINSLLDFPRLAAADDFGSAVTSIVTEYKQMKPAQTERIKVEVEFLCGAALEDHINELLWSFRRQFLDAKDSLSTDDMKECREAGSALQSAFGSERGYNRQFMTDKSEGAFERILDQLIKWTKTIPWPTGASDGKWVTNAETAEEFNTKTSLFMQDRIWPFTRIMRVYIDAPILRAGLVIADSPGLGDTNFARVKAATTYLSSCDLIFHVTDIRRALTDERLKSSIQKASSHNASTSRKGSTKKWPCTAIICTMADVIDEFGADRHLQNSGSVKILEAMERIEDDIRKVDTTKDPVLATELQWKKKMLFIEARNNRVENGLKKEYESAQEALKVFSVSNLFYDSRLQEAKNFLLTTLPSALASISLRSQSLEVGPTCSMRNIMDEVNVTKWGILSDLKRSQENLHRLFERSLITYAEIHRKDWQRVASKKGLEWLDLALVDYQAFCLKSGRHVDEFNEAVDWNTELISQMRSDLTDKWNDLERDLPATSLDIDELIKRRLRALKARLMTDNFPSLIVESLKHRMQDTTQFIETVWSKFESRMRGLRAKTLESNDGPGKAKALRAKVQGRIDNGSLFPNIISAMSNGVKEASNRTFDELKAMIVDSIIASIIGDIHSVYSTITLAKKPIKECDGQTAKEESSLEMLRIKCRGLDNRYEWIMKQIE</sequence>
<name>A0AAD6GK29_9EURO</name>
<dbReference type="PANTHER" id="PTHR36681:SF3">
    <property type="entry name" value="NUCLEAR GTPASE, GERMINAL CENTER-ASSOCIATED, TANDEM DUPLICATE 3"/>
    <property type="match status" value="1"/>
</dbReference>
<dbReference type="InterPro" id="IPR056024">
    <property type="entry name" value="DUF7605"/>
</dbReference>
<feature type="domain" description="Dynamin N-terminal" evidence="2">
    <location>
        <begin position="370"/>
        <end position="614"/>
    </location>
</feature>
<dbReference type="InterPro" id="IPR027417">
    <property type="entry name" value="P-loop_NTPase"/>
</dbReference>
<comment type="caution">
    <text evidence="4">The sequence shown here is derived from an EMBL/GenBank/DDBJ whole genome shotgun (WGS) entry which is preliminary data.</text>
</comment>
<evidence type="ECO:0000256" key="1">
    <source>
        <dbReference type="SAM" id="MobiDB-lite"/>
    </source>
</evidence>
<feature type="domain" description="DUF7605" evidence="3">
    <location>
        <begin position="802"/>
        <end position="936"/>
    </location>
</feature>
<dbReference type="Pfam" id="PF24564">
    <property type="entry name" value="DUF7605"/>
    <property type="match status" value="1"/>
</dbReference>
<evidence type="ECO:0000259" key="2">
    <source>
        <dbReference type="Pfam" id="PF00350"/>
    </source>
</evidence>
<dbReference type="InterPro" id="IPR045063">
    <property type="entry name" value="Dynamin_N"/>
</dbReference>
<dbReference type="SUPFAM" id="SSF52540">
    <property type="entry name" value="P-loop containing nucleoside triphosphate hydrolases"/>
    <property type="match status" value="1"/>
</dbReference>
<dbReference type="Pfam" id="PF00350">
    <property type="entry name" value="Dynamin_N"/>
    <property type="match status" value="1"/>
</dbReference>
<reference evidence="4 5" key="1">
    <citation type="journal article" date="2023" name="IMA Fungus">
        <title>Comparative genomic study of the Penicillium genus elucidates a diverse pangenome and 15 lateral gene transfer events.</title>
        <authorList>
            <person name="Petersen C."/>
            <person name="Sorensen T."/>
            <person name="Nielsen M.R."/>
            <person name="Sondergaard T.E."/>
            <person name="Sorensen J.L."/>
            <person name="Fitzpatrick D.A."/>
            <person name="Frisvad J.C."/>
            <person name="Nielsen K.L."/>
        </authorList>
    </citation>
    <scope>NUCLEOTIDE SEQUENCE [LARGE SCALE GENOMIC DNA]</scope>
    <source>
        <strain evidence="4 5">IBT 35679</strain>
    </source>
</reference>
<evidence type="ECO:0000313" key="4">
    <source>
        <dbReference type="EMBL" id="KAJ5556801.1"/>
    </source>
</evidence>
<gene>
    <name evidence="4" type="ORF">N7494_000716</name>
</gene>
<proteinExistence type="predicted"/>
<dbReference type="EMBL" id="JAQIZZ010000001">
    <property type="protein sequence ID" value="KAJ5556801.1"/>
    <property type="molecule type" value="Genomic_DNA"/>
</dbReference>
<organism evidence="4 5">
    <name type="scientific">Penicillium frequentans</name>
    <dbReference type="NCBI Taxonomy" id="3151616"/>
    <lineage>
        <taxon>Eukaryota</taxon>
        <taxon>Fungi</taxon>
        <taxon>Dikarya</taxon>
        <taxon>Ascomycota</taxon>
        <taxon>Pezizomycotina</taxon>
        <taxon>Eurotiomycetes</taxon>
        <taxon>Eurotiomycetidae</taxon>
        <taxon>Eurotiales</taxon>
        <taxon>Aspergillaceae</taxon>
        <taxon>Penicillium</taxon>
    </lineage>
</organism>
<dbReference type="Gene3D" id="3.40.50.300">
    <property type="entry name" value="P-loop containing nucleotide triphosphate hydrolases"/>
    <property type="match status" value="1"/>
</dbReference>
<evidence type="ECO:0008006" key="6">
    <source>
        <dbReference type="Google" id="ProtNLM"/>
    </source>
</evidence>